<feature type="transmembrane region" description="Helical" evidence="1">
    <location>
        <begin position="105"/>
        <end position="125"/>
    </location>
</feature>
<proteinExistence type="predicted"/>
<organism evidence="2 3">
    <name type="scientific">Symbiodinium necroappetens</name>
    <dbReference type="NCBI Taxonomy" id="1628268"/>
    <lineage>
        <taxon>Eukaryota</taxon>
        <taxon>Sar</taxon>
        <taxon>Alveolata</taxon>
        <taxon>Dinophyceae</taxon>
        <taxon>Suessiales</taxon>
        <taxon>Symbiodiniaceae</taxon>
        <taxon>Symbiodinium</taxon>
    </lineage>
</organism>
<name>A0A813BGC5_9DINO</name>
<dbReference type="AlphaFoldDB" id="A0A813BGC5"/>
<accession>A0A813BGC5</accession>
<feature type="transmembrane region" description="Helical" evidence="1">
    <location>
        <begin position="74"/>
        <end position="99"/>
    </location>
</feature>
<evidence type="ECO:0000313" key="2">
    <source>
        <dbReference type="EMBL" id="CAE7904170.1"/>
    </source>
</evidence>
<comment type="caution">
    <text evidence="2">The sequence shown here is derived from an EMBL/GenBank/DDBJ whole genome shotgun (WGS) entry which is preliminary data.</text>
</comment>
<keyword evidence="1" id="KW-1133">Transmembrane helix</keyword>
<feature type="transmembrane region" description="Helical" evidence="1">
    <location>
        <begin position="171"/>
        <end position="191"/>
    </location>
</feature>
<dbReference type="Proteomes" id="UP000601435">
    <property type="component" value="Unassembled WGS sequence"/>
</dbReference>
<evidence type="ECO:0000256" key="1">
    <source>
        <dbReference type="SAM" id="Phobius"/>
    </source>
</evidence>
<sequence length="248" mass="27425">MRTHCALSGYTGSIVDAACSRAEDEQRIREEIGDQIGAVDYAIEVLMSAGMSTPTLREIASKGVSIQQAANPALALPMLMFGPFLAITAFTLVLDAVYLDSFWTWRLVPLRTLTCLERILMIILIRQSPRDERCFDYLVIQKCAVVYLAVFTPSMFQCEMIGKLSYQKDSMWFVIPPVAYTTMFIFVLLGFRRTANLPCGLGPCLVQLFLARDPCVQLAAAGHCIRRKNTAAESPQSSDSESGTWSGA</sequence>
<keyword evidence="1" id="KW-0812">Transmembrane</keyword>
<evidence type="ECO:0000313" key="3">
    <source>
        <dbReference type="Proteomes" id="UP000601435"/>
    </source>
</evidence>
<reference evidence="2" key="1">
    <citation type="submission" date="2021-02" db="EMBL/GenBank/DDBJ databases">
        <authorList>
            <person name="Dougan E. K."/>
            <person name="Rhodes N."/>
            <person name="Thang M."/>
            <person name="Chan C."/>
        </authorList>
    </citation>
    <scope>NUCLEOTIDE SEQUENCE</scope>
</reference>
<protein>
    <submittedName>
        <fullName evidence="2">Uncharacterized protein</fullName>
    </submittedName>
</protein>
<keyword evidence="1" id="KW-0472">Membrane</keyword>
<dbReference type="EMBL" id="CAJNJA010071531">
    <property type="protein sequence ID" value="CAE7904170.1"/>
    <property type="molecule type" value="Genomic_DNA"/>
</dbReference>
<feature type="transmembrane region" description="Helical" evidence="1">
    <location>
        <begin position="137"/>
        <end position="156"/>
    </location>
</feature>
<dbReference type="OrthoDB" id="417960at2759"/>
<keyword evidence="3" id="KW-1185">Reference proteome</keyword>
<gene>
    <name evidence="2" type="ORF">SNEC2469_LOCUS30550</name>
</gene>